<comment type="caution">
    <text evidence="3">The sequence shown here is derived from an EMBL/GenBank/DDBJ whole genome shotgun (WGS) entry which is preliminary data.</text>
</comment>
<gene>
    <name evidence="3" type="primary">xynH</name>
    <name evidence="3" type="ORF">LCB40_06310</name>
</gene>
<evidence type="ECO:0000259" key="2">
    <source>
        <dbReference type="Pfam" id="PF01361"/>
    </source>
</evidence>
<keyword evidence="4" id="KW-1185">Reference proteome</keyword>
<dbReference type="InterPro" id="IPR004370">
    <property type="entry name" value="4-OT-like_dom"/>
</dbReference>
<dbReference type="Pfam" id="PF01361">
    <property type="entry name" value="Tautomerase"/>
    <property type="match status" value="1"/>
</dbReference>
<proteinExistence type="predicted"/>
<evidence type="ECO:0000313" key="4">
    <source>
        <dbReference type="Proteomes" id="UP000677218"/>
    </source>
</evidence>
<reference evidence="3" key="1">
    <citation type="submission" date="2020-08" db="EMBL/GenBank/DDBJ databases">
        <title>Taxonomic study for Lactobacillus species isolated from hardwood bark.</title>
        <authorList>
            <person name="Tohno M."/>
            <person name="Tanizawa Y."/>
        </authorList>
    </citation>
    <scope>NUCLEOTIDE SEQUENCE</scope>
    <source>
        <strain evidence="3">B40</strain>
    </source>
</reference>
<protein>
    <submittedName>
        <fullName evidence="3">4-oxalocrotonate tautomerase</fullName>
    </submittedName>
</protein>
<accession>A0A916QK67</accession>
<dbReference type="Proteomes" id="UP000677218">
    <property type="component" value="Unassembled WGS sequence"/>
</dbReference>
<sequence>MPFVTIQLLEGRSDEQLTQLVKDVTEVVHQDTGAPKEHINVIINQLGSHQLAQGGEWRK</sequence>
<dbReference type="SUPFAM" id="SSF55331">
    <property type="entry name" value="Tautomerase/MIF"/>
    <property type="match status" value="1"/>
</dbReference>
<dbReference type="Gene3D" id="3.30.429.10">
    <property type="entry name" value="Macrophage Migration Inhibitory Factor"/>
    <property type="match status" value="1"/>
</dbReference>
<evidence type="ECO:0000256" key="1">
    <source>
        <dbReference type="ARBA" id="ARBA00023235"/>
    </source>
</evidence>
<feature type="domain" description="4-oxalocrotonate tautomerase-like" evidence="2">
    <location>
        <begin position="2"/>
        <end position="56"/>
    </location>
</feature>
<dbReference type="EMBL" id="BMAY01000003">
    <property type="protein sequence ID" value="GFZ26751.1"/>
    <property type="molecule type" value="Genomic_DNA"/>
</dbReference>
<evidence type="ECO:0000313" key="3">
    <source>
        <dbReference type="EMBL" id="GFZ26751.1"/>
    </source>
</evidence>
<dbReference type="InterPro" id="IPR014347">
    <property type="entry name" value="Tautomerase/MIF_sf"/>
</dbReference>
<keyword evidence="1" id="KW-0413">Isomerase</keyword>
<dbReference type="NCBIfam" id="NF002571">
    <property type="entry name" value="PRK02220.1"/>
    <property type="match status" value="1"/>
</dbReference>
<organism evidence="3 4">
    <name type="scientific">Lactobacillus corticis</name>
    <dbReference type="NCBI Taxonomy" id="2201249"/>
    <lineage>
        <taxon>Bacteria</taxon>
        <taxon>Bacillati</taxon>
        <taxon>Bacillota</taxon>
        <taxon>Bacilli</taxon>
        <taxon>Lactobacillales</taxon>
        <taxon>Lactobacillaceae</taxon>
        <taxon>Lactobacillus</taxon>
    </lineage>
</organism>
<dbReference type="RefSeq" id="WP_212780440.1">
    <property type="nucleotide sequence ID" value="NZ_BMAY01000003.1"/>
</dbReference>
<dbReference type="AlphaFoldDB" id="A0A916QK67"/>
<dbReference type="GO" id="GO:0016853">
    <property type="term" value="F:isomerase activity"/>
    <property type="evidence" value="ECO:0007669"/>
    <property type="project" value="UniProtKB-KW"/>
</dbReference>
<name>A0A916QK67_9LACO</name>